<evidence type="ECO:0000256" key="3">
    <source>
        <dbReference type="ARBA" id="ARBA00022475"/>
    </source>
</evidence>
<keyword evidence="7 9" id="KW-0811">Translocation</keyword>
<keyword evidence="6 9" id="KW-1133">Transmembrane helix</keyword>
<keyword evidence="2 9" id="KW-0813">Transport</keyword>
<evidence type="ECO:0000256" key="7">
    <source>
        <dbReference type="ARBA" id="ARBA00023010"/>
    </source>
</evidence>
<dbReference type="PANTHER" id="PTHR42982">
    <property type="entry name" value="SEC-INDEPENDENT PROTEIN TRANSLOCASE PROTEIN TATA"/>
    <property type="match status" value="1"/>
</dbReference>
<dbReference type="EMBL" id="WPCU01000005">
    <property type="protein sequence ID" value="MVA75612.1"/>
    <property type="molecule type" value="Genomic_DNA"/>
</dbReference>
<dbReference type="GO" id="GO:0043953">
    <property type="term" value="P:protein transport by the Tat complex"/>
    <property type="evidence" value="ECO:0007669"/>
    <property type="project" value="UniProtKB-UniRule"/>
</dbReference>
<organism evidence="11 12">
    <name type="scientific">Auraticoccus cholistanensis</name>
    <dbReference type="NCBI Taxonomy" id="2656650"/>
    <lineage>
        <taxon>Bacteria</taxon>
        <taxon>Bacillati</taxon>
        <taxon>Actinomycetota</taxon>
        <taxon>Actinomycetes</taxon>
        <taxon>Propionibacteriales</taxon>
        <taxon>Propionibacteriaceae</taxon>
        <taxon>Auraticoccus</taxon>
    </lineage>
</organism>
<keyword evidence="4 9" id="KW-0812">Transmembrane</keyword>
<dbReference type="Proteomes" id="UP000435304">
    <property type="component" value="Unassembled WGS sequence"/>
</dbReference>
<evidence type="ECO:0000256" key="4">
    <source>
        <dbReference type="ARBA" id="ARBA00022692"/>
    </source>
</evidence>
<evidence type="ECO:0000256" key="8">
    <source>
        <dbReference type="ARBA" id="ARBA00023136"/>
    </source>
</evidence>
<comment type="subcellular location">
    <subcellularLocation>
        <location evidence="1 9">Cell membrane</location>
        <topology evidence="1 9">Single-pass membrane protein</topology>
    </subcellularLocation>
</comment>
<sequence length="92" mass="9710">MGLPAGSEIIILIIVALVIFGGSRLAGIGKGTGRAIREFKEETASLRSGKKDDKAEQASAEDSTPPAPQPTRRDDVVDAEVVDPPTEPRRDA</sequence>
<keyword evidence="12" id="KW-1185">Reference proteome</keyword>
<evidence type="ECO:0000256" key="1">
    <source>
        <dbReference type="ARBA" id="ARBA00004162"/>
    </source>
</evidence>
<comment type="function">
    <text evidence="9">Part of the twin-arginine translocation (Tat) system that transports large folded proteins containing a characteristic twin-arginine motif in their signal peptide across membranes. TatA could form the protein-conducting channel of the Tat system.</text>
</comment>
<evidence type="ECO:0000313" key="11">
    <source>
        <dbReference type="EMBL" id="MVA75612.1"/>
    </source>
</evidence>
<gene>
    <name evidence="9" type="primary">tatA</name>
    <name evidence="11" type="ORF">GC722_06170</name>
</gene>
<keyword evidence="5 9" id="KW-0653">Protein transport</keyword>
<evidence type="ECO:0000313" key="12">
    <source>
        <dbReference type="Proteomes" id="UP000435304"/>
    </source>
</evidence>
<dbReference type="InterPro" id="IPR006312">
    <property type="entry name" value="TatA/E"/>
</dbReference>
<comment type="similarity">
    <text evidence="9">Belongs to the TatA/E family.</text>
</comment>
<feature type="compositionally biased region" description="Basic and acidic residues" evidence="10">
    <location>
        <begin position="43"/>
        <end position="56"/>
    </location>
</feature>
<name>A0A6A9UVF6_9ACTN</name>
<dbReference type="AlphaFoldDB" id="A0A6A9UVF6"/>
<dbReference type="GO" id="GO:0033281">
    <property type="term" value="C:TAT protein transport complex"/>
    <property type="evidence" value="ECO:0007669"/>
    <property type="project" value="UniProtKB-UniRule"/>
</dbReference>
<evidence type="ECO:0000256" key="10">
    <source>
        <dbReference type="SAM" id="MobiDB-lite"/>
    </source>
</evidence>
<proteinExistence type="inferred from homology"/>
<evidence type="ECO:0000256" key="5">
    <source>
        <dbReference type="ARBA" id="ARBA00022927"/>
    </source>
</evidence>
<dbReference type="Pfam" id="PF02416">
    <property type="entry name" value="TatA_B_E"/>
    <property type="match status" value="1"/>
</dbReference>
<evidence type="ECO:0000256" key="2">
    <source>
        <dbReference type="ARBA" id="ARBA00022448"/>
    </source>
</evidence>
<accession>A0A6A9UVF6</accession>
<evidence type="ECO:0000256" key="6">
    <source>
        <dbReference type="ARBA" id="ARBA00022989"/>
    </source>
</evidence>
<dbReference type="Gene3D" id="1.20.5.3310">
    <property type="match status" value="1"/>
</dbReference>
<evidence type="ECO:0000256" key="9">
    <source>
        <dbReference type="HAMAP-Rule" id="MF_00236"/>
    </source>
</evidence>
<comment type="subunit">
    <text evidence="9">The Tat system comprises two distinct complexes: a TatABC complex, containing multiple copies of TatA, TatB and TatC subunits, and a separate TatA complex, containing only TatA subunits. Substrates initially bind to the TatABC complex, which probably triggers association of the separate TatA complex to form the active translocon.</text>
</comment>
<dbReference type="InterPro" id="IPR003369">
    <property type="entry name" value="TatA/B/E"/>
</dbReference>
<keyword evidence="8 9" id="KW-0472">Membrane</keyword>
<protein>
    <recommendedName>
        <fullName evidence="9">Sec-independent protein translocase protein TatA</fullName>
    </recommendedName>
</protein>
<reference evidence="11 12" key="1">
    <citation type="submission" date="2019-12" db="EMBL/GenBank/DDBJ databases">
        <title>Auraticoccus cholistani sp. nov., an actinomycete isolated from soil of Cholistan desert.</title>
        <authorList>
            <person name="Cheema M.T."/>
        </authorList>
    </citation>
    <scope>NUCLEOTIDE SEQUENCE [LARGE SCALE GENOMIC DNA]</scope>
    <source>
        <strain evidence="11 12">F435</strain>
    </source>
</reference>
<dbReference type="PANTHER" id="PTHR42982:SF1">
    <property type="entry name" value="SEC-INDEPENDENT PROTEIN TRANSLOCASE PROTEIN TATA"/>
    <property type="match status" value="1"/>
</dbReference>
<comment type="caution">
    <text evidence="11">The sequence shown here is derived from an EMBL/GenBank/DDBJ whole genome shotgun (WGS) entry which is preliminary data.</text>
</comment>
<dbReference type="GO" id="GO:0008320">
    <property type="term" value="F:protein transmembrane transporter activity"/>
    <property type="evidence" value="ECO:0007669"/>
    <property type="project" value="UniProtKB-UniRule"/>
</dbReference>
<dbReference type="HAMAP" id="MF_00236">
    <property type="entry name" value="TatA_E"/>
    <property type="match status" value="1"/>
</dbReference>
<feature type="region of interest" description="Disordered" evidence="10">
    <location>
        <begin position="43"/>
        <end position="92"/>
    </location>
</feature>
<feature type="transmembrane region" description="Helical" evidence="9">
    <location>
        <begin position="6"/>
        <end position="27"/>
    </location>
</feature>
<keyword evidence="3 9" id="KW-1003">Cell membrane</keyword>